<dbReference type="AlphaFoldDB" id="A0A316FQQ3"/>
<dbReference type="NCBIfam" id="TIGR03725">
    <property type="entry name" value="T6A_YeaZ"/>
    <property type="match status" value="1"/>
</dbReference>
<dbReference type="SUPFAM" id="SSF53067">
    <property type="entry name" value="Actin-like ATPase domain"/>
    <property type="match status" value="2"/>
</dbReference>
<evidence type="ECO:0000313" key="5">
    <source>
        <dbReference type="EMBL" id="PWK49980.1"/>
    </source>
</evidence>
<protein>
    <recommendedName>
        <fullName evidence="2">tRNA threonylcarbamoyladenosine biosynthesis protein TsaB</fullName>
    </recommendedName>
    <alternativeName>
        <fullName evidence="3">t(6)A37 threonylcarbamoyladenosine biosynthesis protein TsaB</fullName>
    </alternativeName>
</protein>
<evidence type="ECO:0000256" key="3">
    <source>
        <dbReference type="ARBA" id="ARBA00032446"/>
    </source>
</evidence>
<dbReference type="GO" id="GO:0002949">
    <property type="term" value="P:tRNA threonylcarbamoyladenosine modification"/>
    <property type="evidence" value="ECO:0007669"/>
    <property type="project" value="InterPro"/>
</dbReference>
<dbReference type="OrthoDB" id="9809995at2"/>
<evidence type="ECO:0000259" key="4">
    <source>
        <dbReference type="Pfam" id="PF00814"/>
    </source>
</evidence>
<dbReference type="InterPro" id="IPR043129">
    <property type="entry name" value="ATPase_NBD"/>
</dbReference>
<evidence type="ECO:0000256" key="2">
    <source>
        <dbReference type="ARBA" id="ARBA00019012"/>
    </source>
</evidence>
<dbReference type="InterPro" id="IPR022496">
    <property type="entry name" value="T6A_TsaB"/>
</dbReference>
<organism evidence="5 6">
    <name type="scientific">Pleionea mediterranea</name>
    <dbReference type="NCBI Taxonomy" id="523701"/>
    <lineage>
        <taxon>Bacteria</taxon>
        <taxon>Pseudomonadati</taxon>
        <taxon>Pseudomonadota</taxon>
        <taxon>Gammaproteobacteria</taxon>
        <taxon>Oceanospirillales</taxon>
        <taxon>Pleioneaceae</taxon>
        <taxon>Pleionea</taxon>
    </lineage>
</organism>
<dbReference type="GO" id="GO:0005829">
    <property type="term" value="C:cytosol"/>
    <property type="evidence" value="ECO:0007669"/>
    <property type="project" value="TreeGrafter"/>
</dbReference>
<proteinExistence type="inferred from homology"/>
<keyword evidence="6" id="KW-1185">Reference proteome</keyword>
<sequence length="263" mass="28630">MNRLVIDTSTEAFSVAVISESDKSDDNTEAECQRHFEIAPRKHGELLLPTVDRLLQQANLTISDIDQVIYGRGPGAFTGIRIAISAAQGLAYGIDCPLVGISSLQNLALQAFDQTSADYAVVAMDARMGEIYYAIYRRNTELLAGNCPELIGEEQVLKPDTLLSLESQIKAFDSKKPSPKEAQPSKITAIGTGWSVYPDILCQQLGVKPDVTLADKFPDAYYSGILARLVTLQATQHSAEQAVPVYLRNNVAAKSSKPSILKR</sequence>
<dbReference type="Pfam" id="PF00814">
    <property type="entry name" value="TsaD"/>
    <property type="match status" value="1"/>
</dbReference>
<dbReference type="InterPro" id="IPR000905">
    <property type="entry name" value="Gcp-like_dom"/>
</dbReference>
<dbReference type="RefSeq" id="WP_109763761.1">
    <property type="nucleotide sequence ID" value="NZ_QGGU01000007.1"/>
</dbReference>
<evidence type="ECO:0000313" key="6">
    <source>
        <dbReference type="Proteomes" id="UP000245790"/>
    </source>
</evidence>
<accession>A0A316FQQ3</accession>
<feature type="domain" description="Gcp-like" evidence="4">
    <location>
        <begin position="37"/>
        <end position="252"/>
    </location>
</feature>
<reference evidence="5 6" key="1">
    <citation type="submission" date="2018-05" db="EMBL/GenBank/DDBJ databases">
        <title>Genomic Encyclopedia of Type Strains, Phase IV (KMG-IV): sequencing the most valuable type-strain genomes for metagenomic binning, comparative biology and taxonomic classification.</title>
        <authorList>
            <person name="Goeker M."/>
        </authorList>
    </citation>
    <scope>NUCLEOTIDE SEQUENCE [LARGE SCALE GENOMIC DNA]</scope>
    <source>
        <strain evidence="5 6">DSM 25350</strain>
    </source>
</reference>
<dbReference type="PANTHER" id="PTHR11735">
    <property type="entry name" value="TRNA N6-ADENOSINE THREONYLCARBAMOYLTRANSFERASE"/>
    <property type="match status" value="1"/>
</dbReference>
<dbReference type="CDD" id="cd24032">
    <property type="entry name" value="ASKHA_NBD_TsaB"/>
    <property type="match status" value="1"/>
</dbReference>
<dbReference type="Gene3D" id="3.30.420.40">
    <property type="match status" value="2"/>
</dbReference>
<dbReference type="Proteomes" id="UP000245790">
    <property type="component" value="Unassembled WGS sequence"/>
</dbReference>
<comment type="caution">
    <text evidence="5">The sequence shown here is derived from an EMBL/GenBank/DDBJ whole genome shotgun (WGS) entry which is preliminary data.</text>
</comment>
<name>A0A316FQQ3_9GAMM</name>
<comment type="similarity">
    <text evidence="1">Belongs to the KAE1 / TsaD family. TsaB subfamily.</text>
</comment>
<dbReference type="PANTHER" id="PTHR11735:SF11">
    <property type="entry name" value="TRNA THREONYLCARBAMOYLADENOSINE BIOSYNTHESIS PROTEIN TSAB"/>
    <property type="match status" value="1"/>
</dbReference>
<evidence type="ECO:0000256" key="1">
    <source>
        <dbReference type="ARBA" id="ARBA00010493"/>
    </source>
</evidence>
<gene>
    <name evidence="5" type="ORF">C8D97_107145</name>
</gene>
<dbReference type="EMBL" id="QGGU01000007">
    <property type="protein sequence ID" value="PWK49980.1"/>
    <property type="molecule type" value="Genomic_DNA"/>
</dbReference>